<dbReference type="Proteomes" id="UP000594759">
    <property type="component" value="Chromosome"/>
</dbReference>
<organism evidence="1 2">
    <name type="scientific">Pedobacter endophyticus</name>
    <dbReference type="NCBI Taxonomy" id="2789740"/>
    <lineage>
        <taxon>Bacteria</taxon>
        <taxon>Pseudomonadati</taxon>
        <taxon>Bacteroidota</taxon>
        <taxon>Sphingobacteriia</taxon>
        <taxon>Sphingobacteriales</taxon>
        <taxon>Sphingobacteriaceae</taxon>
        <taxon>Pedobacter</taxon>
    </lineage>
</organism>
<name>A0A7S9KZD7_9SPHI</name>
<dbReference type="AlphaFoldDB" id="A0A7S9KZD7"/>
<dbReference type="Gene3D" id="3.30.2310.20">
    <property type="entry name" value="RelE-like"/>
    <property type="match status" value="1"/>
</dbReference>
<dbReference type="SUPFAM" id="SSF143011">
    <property type="entry name" value="RelE-like"/>
    <property type="match status" value="1"/>
</dbReference>
<evidence type="ECO:0000313" key="1">
    <source>
        <dbReference type="EMBL" id="QPH39647.1"/>
    </source>
</evidence>
<sequence>MEVVFLRSFVNDIKKITDKSLKARIRDFILQLENADTLNDVTGIIKMQGFSTAYRYRIGDYRLGFFKSENLIELARFVKRNDVYKVFP</sequence>
<dbReference type="EMBL" id="CP064939">
    <property type="protein sequence ID" value="QPH39647.1"/>
    <property type="molecule type" value="Genomic_DNA"/>
</dbReference>
<dbReference type="KEGG" id="pex:IZT61_21850"/>
<reference evidence="1 2" key="1">
    <citation type="submission" date="2020-11" db="EMBL/GenBank/DDBJ databases">
        <title>Pedobacter endophytica, an endophytic bacteria isolated form Carex pumila.</title>
        <authorList>
            <person name="Peng Y."/>
            <person name="Jiang L."/>
            <person name="Lee J."/>
        </authorList>
    </citation>
    <scope>NUCLEOTIDE SEQUENCE [LARGE SCALE GENOMIC DNA]</scope>
    <source>
        <strain evidence="1 2">JBR3-12</strain>
    </source>
</reference>
<protein>
    <submittedName>
        <fullName evidence="1">Plasmid stabilization protein</fullName>
    </submittedName>
</protein>
<proteinExistence type="predicted"/>
<keyword evidence="2" id="KW-1185">Reference proteome</keyword>
<accession>A0A7S9KZD7</accession>
<evidence type="ECO:0000313" key="2">
    <source>
        <dbReference type="Proteomes" id="UP000594759"/>
    </source>
</evidence>
<gene>
    <name evidence="1" type="ORF">IZT61_21850</name>
</gene>
<dbReference type="RefSeq" id="WP_196099113.1">
    <property type="nucleotide sequence ID" value="NZ_CP064939.1"/>
</dbReference>
<dbReference type="InterPro" id="IPR035093">
    <property type="entry name" value="RelE/ParE_toxin_dom_sf"/>
</dbReference>